<dbReference type="SUPFAM" id="SSF53613">
    <property type="entry name" value="Ribokinase-like"/>
    <property type="match status" value="1"/>
</dbReference>
<dbReference type="EMBL" id="JAALLT010000004">
    <property type="protein sequence ID" value="NGP77430.1"/>
    <property type="molecule type" value="Genomic_DNA"/>
</dbReference>
<proteinExistence type="inferred from homology"/>
<dbReference type="InterPro" id="IPR002173">
    <property type="entry name" value="Carboh/pur_kinase_PfkB_CS"/>
</dbReference>
<evidence type="ECO:0000256" key="1">
    <source>
        <dbReference type="ARBA" id="ARBA00010688"/>
    </source>
</evidence>
<dbReference type="InterPro" id="IPR052700">
    <property type="entry name" value="Carb_kinase_PfkB-like"/>
</dbReference>
<dbReference type="Proteomes" id="UP000473278">
    <property type="component" value="Unassembled WGS sequence"/>
</dbReference>
<dbReference type="Pfam" id="PF00294">
    <property type="entry name" value="PfkB"/>
    <property type="match status" value="1"/>
</dbReference>
<keyword evidence="6" id="KW-1185">Reference proteome</keyword>
<keyword evidence="3 5" id="KW-0418">Kinase</keyword>
<dbReference type="Gene3D" id="3.40.1190.20">
    <property type="match status" value="1"/>
</dbReference>
<evidence type="ECO:0000256" key="2">
    <source>
        <dbReference type="ARBA" id="ARBA00022679"/>
    </source>
</evidence>
<evidence type="ECO:0000313" key="5">
    <source>
        <dbReference type="EMBL" id="NGP77430.1"/>
    </source>
</evidence>
<gene>
    <name evidence="5" type="ORF">G3570_12350</name>
</gene>
<evidence type="ECO:0000313" key="6">
    <source>
        <dbReference type="Proteomes" id="UP000473278"/>
    </source>
</evidence>
<dbReference type="Gene3D" id="3.30.1110.10">
    <property type="match status" value="1"/>
</dbReference>
<dbReference type="PANTHER" id="PTHR43320:SF3">
    <property type="entry name" value="CARBOHYDRATE KINASE PFKB DOMAIN-CONTAINING PROTEIN"/>
    <property type="match status" value="1"/>
</dbReference>
<comment type="caution">
    <text evidence="5">The sequence shown here is derived from an EMBL/GenBank/DDBJ whole genome shotgun (WGS) entry which is preliminary data.</text>
</comment>
<evidence type="ECO:0000259" key="4">
    <source>
        <dbReference type="Pfam" id="PF00294"/>
    </source>
</evidence>
<comment type="similarity">
    <text evidence="1">Belongs to the carbohydrate kinase PfkB family.</text>
</comment>
<dbReference type="CDD" id="cd01168">
    <property type="entry name" value="adenosine_kinase"/>
    <property type="match status" value="1"/>
</dbReference>
<dbReference type="RefSeq" id="WP_165142830.1">
    <property type="nucleotide sequence ID" value="NZ_JAALLT010000004.1"/>
</dbReference>
<accession>A0A6M1SWJ8</accession>
<organism evidence="5 6">
    <name type="scientific">Halalkalibaculum roseum</name>
    <dbReference type="NCBI Taxonomy" id="2709311"/>
    <lineage>
        <taxon>Bacteria</taxon>
        <taxon>Pseudomonadati</taxon>
        <taxon>Balneolota</taxon>
        <taxon>Balneolia</taxon>
        <taxon>Balneolales</taxon>
        <taxon>Balneolaceae</taxon>
        <taxon>Halalkalibaculum</taxon>
    </lineage>
</organism>
<evidence type="ECO:0000256" key="3">
    <source>
        <dbReference type="ARBA" id="ARBA00022777"/>
    </source>
</evidence>
<keyword evidence="2" id="KW-0808">Transferase</keyword>
<name>A0A6M1SWJ8_9BACT</name>
<dbReference type="GO" id="GO:0016301">
    <property type="term" value="F:kinase activity"/>
    <property type="evidence" value="ECO:0007669"/>
    <property type="project" value="UniProtKB-KW"/>
</dbReference>
<reference evidence="5 6" key="1">
    <citation type="submission" date="2020-02" db="EMBL/GenBank/DDBJ databases">
        <title>Balneolaceae bacterium YR4-1, complete genome.</title>
        <authorList>
            <person name="Li Y."/>
            <person name="Wu S."/>
        </authorList>
    </citation>
    <scope>NUCLEOTIDE SEQUENCE [LARGE SCALE GENOMIC DNA]</scope>
    <source>
        <strain evidence="5 6">YR4-1</strain>
    </source>
</reference>
<dbReference type="InterPro" id="IPR029056">
    <property type="entry name" value="Ribokinase-like"/>
</dbReference>
<dbReference type="PROSITE" id="PS00584">
    <property type="entry name" value="PFKB_KINASES_2"/>
    <property type="match status" value="1"/>
</dbReference>
<dbReference type="InterPro" id="IPR011611">
    <property type="entry name" value="PfkB_dom"/>
</dbReference>
<protein>
    <submittedName>
        <fullName evidence="5">Adenosine kinase</fullName>
    </submittedName>
</protein>
<feature type="domain" description="Carbohydrate kinase PfkB" evidence="4">
    <location>
        <begin position="50"/>
        <end position="318"/>
    </location>
</feature>
<dbReference type="AlphaFoldDB" id="A0A6M1SWJ8"/>
<dbReference type="PANTHER" id="PTHR43320">
    <property type="entry name" value="SUGAR KINASE"/>
    <property type="match status" value="1"/>
</dbReference>
<sequence>MKKKYNVYGIGNALVDIEFEVTDKFLEKHDVKKGLMTLVDEETQFRMIDDIHHAETVQKPGGSAANTVFALSQFGGKAFYSCKVANDKFGEIYLNDMNEAGIVTNFENQEREEGITGKCLVMITEDAERTMNTFLGITSTLSTKEVDENAIRDSEYAYIEGYLVTSENGREAMKQTKKIAESYDVKTVLTLSDPSIVSGFKSHFEDIIGASVDLLFCNEEEAKMYTGKSDLMEAREALKKEAKKFVITQGSNGAMIFDGDTFIDIEPYDVKAVDTNGAGDMYAGAFLYGITHDMGYAGAGKLASIAGSKVVSQYGPRLKWHEVQELLHDMKESI</sequence>